<feature type="domain" description="DUF5615" evidence="1">
    <location>
        <begin position="7"/>
        <end position="84"/>
    </location>
</feature>
<dbReference type="EMBL" id="WJXZ01000021">
    <property type="protein sequence ID" value="MRS65889.1"/>
    <property type="molecule type" value="Genomic_DNA"/>
</dbReference>
<name>A0A7K0EVU2_9BACT</name>
<dbReference type="InterPro" id="IPR041049">
    <property type="entry name" value="DUF5615"/>
</dbReference>
<protein>
    <recommendedName>
        <fullName evidence="1">DUF5615 domain-containing protein</fullName>
    </recommendedName>
</protein>
<evidence type="ECO:0000313" key="3">
    <source>
        <dbReference type="Proteomes" id="UP000441754"/>
    </source>
</evidence>
<dbReference type="AlphaFoldDB" id="A0A7K0EVU2"/>
<dbReference type="OrthoDB" id="9806751at2"/>
<evidence type="ECO:0000313" key="2">
    <source>
        <dbReference type="EMBL" id="MRS65889.1"/>
    </source>
</evidence>
<sequence length="125" mass="14400">MHIADFKLLADENISQLLIDFLSRNKCDIISVRDIGFVSKPDTAILDWAYHNQRVVLTLDSDFGGLIFAANAPYWGIIYLRPGHLLSGEHLLTLEKMILLETDFEPPFILVGERKDKTVRFRFKH</sequence>
<reference evidence="2 3" key="1">
    <citation type="journal article" date="2018" name="Antonie Van Leeuwenhoek">
        <title>Larkinella terrae sp. nov., isolated from soil on Jeju Island, South Korea.</title>
        <authorList>
            <person name="Ten L.N."/>
            <person name="Jeon J."/>
            <person name="Park S.J."/>
            <person name="Park S."/>
            <person name="Lee S.Y."/>
            <person name="Kim M.K."/>
            <person name="Jung H.Y."/>
        </authorList>
    </citation>
    <scope>NUCLEOTIDE SEQUENCE [LARGE SCALE GENOMIC DNA]</scope>
    <source>
        <strain evidence="2 3">KCTC 52001</strain>
    </source>
</reference>
<keyword evidence="3" id="KW-1185">Reference proteome</keyword>
<dbReference type="Pfam" id="PF18480">
    <property type="entry name" value="DUF5615"/>
    <property type="match status" value="1"/>
</dbReference>
<proteinExistence type="predicted"/>
<comment type="caution">
    <text evidence="2">The sequence shown here is derived from an EMBL/GenBank/DDBJ whole genome shotgun (WGS) entry which is preliminary data.</text>
</comment>
<evidence type="ECO:0000259" key="1">
    <source>
        <dbReference type="Pfam" id="PF18480"/>
    </source>
</evidence>
<organism evidence="2 3">
    <name type="scientific">Larkinella terrae</name>
    <dbReference type="NCBI Taxonomy" id="2025311"/>
    <lineage>
        <taxon>Bacteria</taxon>
        <taxon>Pseudomonadati</taxon>
        <taxon>Bacteroidota</taxon>
        <taxon>Cytophagia</taxon>
        <taxon>Cytophagales</taxon>
        <taxon>Spirosomataceae</taxon>
        <taxon>Larkinella</taxon>
    </lineage>
</organism>
<dbReference type="RefSeq" id="WP_154179325.1">
    <property type="nucleotide sequence ID" value="NZ_WJXZ01000021.1"/>
</dbReference>
<gene>
    <name evidence="2" type="ORF">GJJ30_31690</name>
</gene>
<dbReference type="Proteomes" id="UP000441754">
    <property type="component" value="Unassembled WGS sequence"/>
</dbReference>
<accession>A0A7K0EVU2</accession>